<protein>
    <submittedName>
        <fullName evidence="3">Uncharacterized protein</fullName>
    </submittedName>
</protein>
<proteinExistence type="predicted"/>
<keyword evidence="2" id="KW-0812">Transmembrane</keyword>
<feature type="transmembrane region" description="Helical" evidence="2">
    <location>
        <begin position="47"/>
        <end position="65"/>
    </location>
</feature>
<dbReference type="OrthoDB" id="3490330at2759"/>
<sequence length="231" mass="25311">MATPRYSVLPRVSTPSETENESLLPTHTSFTTGHLNQTYGITISPTTALRILSSIFCLTSVIILITQGRHFFIAADIFLILMMIQNALQFLKTIFTTTFRVSVEFRGREHDLGSLKKKLSLSIWLDVIWTLAAFLSLAIESAVYFSDRWNYGGGVIGGITVGYIAMLFHAPVVIPGLDKNTVTLTARLNAVKDNRHASPDLKPAVLATPGEEQESGVVNDEASTRSGINLV</sequence>
<accession>A0A3D8T7Y6</accession>
<evidence type="ECO:0000313" key="4">
    <source>
        <dbReference type="Proteomes" id="UP000256328"/>
    </source>
</evidence>
<keyword evidence="2" id="KW-1133">Transmembrane helix</keyword>
<feature type="transmembrane region" description="Helical" evidence="2">
    <location>
        <begin position="123"/>
        <end position="145"/>
    </location>
</feature>
<dbReference type="EMBL" id="PDLN01000001">
    <property type="protein sequence ID" value="RDW94656.1"/>
    <property type="molecule type" value="Genomic_DNA"/>
</dbReference>
<reference evidence="3 4" key="1">
    <citation type="journal article" date="2018" name="IMA Fungus">
        <title>IMA Genome-F 9: Draft genome sequence of Annulohypoxylon stygium, Aspergillus mulundensis, Berkeleyomyces basicola (syn. Thielaviopsis basicola), Ceratocystis smalleyi, two Cercospora beticola strains, Coleophoma cylindrospora, Fusarium fracticaudum, Phialophora cf. hyalina, and Morchella septimelata.</title>
        <authorList>
            <person name="Wingfield B.D."/>
            <person name="Bills G.F."/>
            <person name="Dong Y."/>
            <person name="Huang W."/>
            <person name="Nel W.J."/>
            <person name="Swalarsk-Parry B.S."/>
            <person name="Vaghefi N."/>
            <person name="Wilken P.M."/>
            <person name="An Z."/>
            <person name="de Beer Z.W."/>
            <person name="De Vos L."/>
            <person name="Chen L."/>
            <person name="Duong T.A."/>
            <person name="Gao Y."/>
            <person name="Hammerbacher A."/>
            <person name="Kikkert J.R."/>
            <person name="Li Y."/>
            <person name="Li H."/>
            <person name="Li K."/>
            <person name="Li Q."/>
            <person name="Liu X."/>
            <person name="Ma X."/>
            <person name="Naidoo K."/>
            <person name="Pethybridge S.J."/>
            <person name="Sun J."/>
            <person name="Steenkamp E.T."/>
            <person name="van der Nest M.A."/>
            <person name="van Wyk S."/>
            <person name="Wingfield M.J."/>
            <person name="Xiong C."/>
            <person name="Yue Q."/>
            <person name="Zhang X."/>
        </authorList>
    </citation>
    <scope>NUCLEOTIDE SEQUENCE [LARGE SCALE GENOMIC DNA]</scope>
    <source>
        <strain evidence="3 4">BP5796</strain>
    </source>
</reference>
<evidence type="ECO:0000256" key="2">
    <source>
        <dbReference type="SAM" id="Phobius"/>
    </source>
</evidence>
<feature type="region of interest" description="Disordered" evidence="1">
    <location>
        <begin position="1"/>
        <end position="21"/>
    </location>
</feature>
<name>A0A3D8T7Y6_9HELO</name>
<organism evidence="3 4">
    <name type="scientific">Coleophoma crateriformis</name>
    <dbReference type="NCBI Taxonomy" id="565419"/>
    <lineage>
        <taxon>Eukaryota</taxon>
        <taxon>Fungi</taxon>
        <taxon>Dikarya</taxon>
        <taxon>Ascomycota</taxon>
        <taxon>Pezizomycotina</taxon>
        <taxon>Leotiomycetes</taxon>
        <taxon>Helotiales</taxon>
        <taxon>Dermateaceae</taxon>
        <taxon>Coleophoma</taxon>
    </lineage>
</organism>
<comment type="caution">
    <text evidence="3">The sequence shown here is derived from an EMBL/GenBank/DDBJ whole genome shotgun (WGS) entry which is preliminary data.</text>
</comment>
<gene>
    <name evidence="3" type="ORF">BP5796_00419</name>
</gene>
<evidence type="ECO:0000256" key="1">
    <source>
        <dbReference type="SAM" id="MobiDB-lite"/>
    </source>
</evidence>
<keyword evidence="4" id="KW-1185">Reference proteome</keyword>
<feature type="region of interest" description="Disordered" evidence="1">
    <location>
        <begin position="200"/>
        <end position="231"/>
    </location>
</feature>
<evidence type="ECO:0000313" key="3">
    <source>
        <dbReference type="EMBL" id="RDW94656.1"/>
    </source>
</evidence>
<keyword evidence="2" id="KW-0472">Membrane</keyword>
<feature type="transmembrane region" description="Helical" evidence="2">
    <location>
        <begin position="151"/>
        <end position="174"/>
    </location>
</feature>
<dbReference type="Proteomes" id="UP000256328">
    <property type="component" value="Unassembled WGS sequence"/>
</dbReference>
<dbReference type="AlphaFoldDB" id="A0A3D8T7Y6"/>